<gene>
    <name evidence="2" type="primary">AlNc14C130G6909</name>
    <name evidence="2" type="ORF">ALNC14_078030</name>
</gene>
<dbReference type="HOGENOM" id="CLU_472848_0_0_1"/>
<reference evidence="2" key="2">
    <citation type="submission" date="2011-02" db="EMBL/GenBank/DDBJ databases">
        <authorList>
            <person name="MacLean D."/>
        </authorList>
    </citation>
    <scope>NUCLEOTIDE SEQUENCE</scope>
</reference>
<proteinExistence type="predicted"/>
<dbReference type="EMBL" id="FR824175">
    <property type="protein sequence ID" value="CCA21660.1"/>
    <property type="molecule type" value="Genomic_DNA"/>
</dbReference>
<organism evidence="2">
    <name type="scientific">Albugo laibachii Nc14</name>
    <dbReference type="NCBI Taxonomy" id="890382"/>
    <lineage>
        <taxon>Eukaryota</taxon>
        <taxon>Sar</taxon>
        <taxon>Stramenopiles</taxon>
        <taxon>Oomycota</taxon>
        <taxon>Peronosporomycetes</taxon>
        <taxon>Albuginales</taxon>
        <taxon>Albuginaceae</taxon>
        <taxon>Albugo</taxon>
    </lineage>
</organism>
<sequence length="577" mass="65053">MRASTFPQHGSTEYTDCQHCLLRSAGVAGLALNAADTDGVVFTVTSSPVGFRRVQSHCNGINLCKTLKPLDKHITKSLERKVPEPSSIRHQASEIEGVEEVVDVENVVCLTQPHNYATDGCRVCLREKSESKRLGEFSVAIEAKRYFVYVLRTSSDEDVVANACETNGACHYFEKDIYPDDVSQEIYNTEYEKVSKNHNDHNMDGLVTLPAGESDQKTHFVISKIPSPLLCLKTELIGSRREKSLSYHRYIVEFMETMSSHQSSYVHQLNVDVEPRDHAFLLLRSKYQYQFDETPIGGQISVFKPGSESIIPIHFSNCVLAFHGKKKKCSDCIRSVIGKPQKLSEISLLLRINDNQINKKPALAACITTVEKNACIQLLFIPEEMCDIQPKLDVESSPSPAGSPKESTTPQQSPRTRVKHDISPSQPPRKSRSFSIKSLAKIFKSGEKSKSAKFFSEEKKVSESDFTTQAQGDSTRYTSNVVIVPYHLGRLVTFQLTRFTDEECLRCLAVRYEVFMISVEHKYVWMAESDAKLEPCGCEIKEKEIMLLYTNSLRPISRNQVPYHFSGWPNWEGPGKN</sequence>
<feature type="region of interest" description="Disordered" evidence="1">
    <location>
        <begin position="392"/>
        <end position="434"/>
    </location>
</feature>
<dbReference type="AlphaFoldDB" id="F0WK58"/>
<accession>F0WK58</accession>
<name>F0WK58_9STRA</name>
<evidence type="ECO:0000256" key="1">
    <source>
        <dbReference type="SAM" id="MobiDB-lite"/>
    </source>
</evidence>
<feature type="compositionally biased region" description="Polar residues" evidence="1">
    <location>
        <begin position="396"/>
        <end position="415"/>
    </location>
</feature>
<protein>
    <submittedName>
        <fullName evidence="2">AlNc14C130G6909 protein</fullName>
    </submittedName>
</protein>
<reference evidence="2" key="1">
    <citation type="journal article" date="2011" name="PLoS Biol.">
        <title>Gene gain and loss during evolution of obligate parasitism in the white rust pathogen of Arabidopsis thaliana.</title>
        <authorList>
            <person name="Kemen E."/>
            <person name="Gardiner A."/>
            <person name="Schultz-Larsen T."/>
            <person name="Kemen A.C."/>
            <person name="Balmuth A.L."/>
            <person name="Robert-Seilaniantz A."/>
            <person name="Bailey K."/>
            <person name="Holub E."/>
            <person name="Studholme D.J."/>
            <person name="Maclean D."/>
            <person name="Jones J.D."/>
        </authorList>
    </citation>
    <scope>NUCLEOTIDE SEQUENCE</scope>
</reference>
<evidence type="ECO:0000313" key="2">
    <source>
        <dbReference type="EMBL" id="CCA21660.1"/>
    </source>
</evidence>